<evidence type="ECO:0000259" key="10">
    <source>
        <dbReference type="PROSITE" id="PS51371"/>
    </source>
</evidence>
<dbReference type="InterPro" id="IPR044751">
    <property type="entry name" value="Ion_transp-like_CBS"/>
</dbReference>
<organism evidence="12">
    <name type="scientific">freshwater metagenome</name>
    <dbReference type="NCBI Taxonomy" id="449393"/>
    <lineage>
        <taxon>unclassified sequences</taxon>
        <taxon>metagenomes</taxon>
        <taxon>ecological metagenomes</taxon>
    </lineage>
</organism>
<reference evidence="12" key="1">
    <citation type="submission" date="2020-05" db="EMBL/GenBank/DDBJ databases">
        <authorList>
            <person name="Chiriac C."/>
            <person name="Salcher M."/>
            <person name="Ghai R."/>
            <person name="Kavagutti S V."/>
        </authorList>
    </citation>
    <scope>NUCLEOTIDE SEQUENCE</scope>
</reference>
<name>A0A6J7FXP1_9ZZZZ</name>
<evidence type="ECO:0000256" key="3">
    <source>
        <dbReference type="ARBA" id="ARBA00022475"/>
    </source>
</evidence>
<dbReference type="PANTHER" id="PTHR22777:SF32">
    <property type="entry name" value="UPF0053 INNER MEMBRANE PROTEIN YFJD"/>
    <property type="match status" value="1"/>
</dbReference>
<evidence type="ECO:0000256" key="4">
    <source>
        <dbReference type="ARBA" id="ARBA00022692"/>
    </source>
</evidence>
<protein>
    <submittedName>
        <fullName evidence="12">Unannotated protein</fullName>
    </submittedName>
</protein>
<keyword evidence="6 9" id="KW-1133">Transmembrane helix</keyword>
<dbReference type="Pfam" id="PF01595">
    <property type="entry name" value="CNNM"/>
    <property type="match status" value="1"/>
</dbReference>
<feature type="transmembrane region" description="Helical" evidence="9">
    <location>
        <begin position="94"/>
        <end position="112"/>
    </location>
</feature>
<dbReference type="InterPro" id="IPR000644">
    <property type="entry name" value="CBS_dom"/>
</dbReference>
<dbReference type="SUPFAM" id="SSF54631">
    <property type="entry name" value="CBS-domain pair"/>
    <property type="match status" value="1"/>
</dbReference>
<dbReference type="PROSITE" id="PS51846">
    <property type="entry name" value="CNNM"/>
    <property type="match status" value="1"/>
</dbReference>
<evidence type="ECO:0000256" key="9">
    <source>
        <dbReference type="SAM" id="Phobius"/>
    </source>
</evidence>
<dbReference type="CDD" id="cd04590">
    <property type="entry name" value="CBS_pair_CorC_HlyC_assoc"/>
    <property type="match status" value="1"/>
</dbReference>
<evidence type="ECO:0000256" key="5">
    <source>
        <dbReference type="ARBA" id="ARBA00022737"/>
    </source>
</evidence>
<feature type="domain" description="CBS" evidence="10">
    <location>
        <begin position="209"/>
        <end position="268"/>
    </location>
</feature>
<evidence type="ECO:0000256" key="7">
    <source>
        <dbReference type="ARBA" id="ARBA00023122"/>
    </source>
</evidence>
<dbReference type="InterPro" id="IPR002550">
    <property type="entry name" value="CNNM"/>
</dbReference>
<dbReference type="Gene3D" id="3.30.465.10">
    <property type="match status" value="1"/>
</dbReference>
<evidence type="ECO:0000256" key="8">
    <source>
        <dbReference type="ARBA" id="ARBA00023136"/>
    </source>
</evidence>
<keyword evidence="7" id="KW-0129">CBS domain</keyword>
<dbReference type="InterPro" id="IPR036318">
    <property type="entry name" value="FAD-bd_PCMH-like_sf"/>
</dbReference>
<evidence type="ECO:0000256" key="6">
    <source>
        <dbReference type="ARBA" id="ARBA00022989"/>
    </source>
</evidence>
<evidence type="ECO:0000259" key="11">
    <source>
        <dbReference type="PROSITE" id="PS51846"/>
    </source>
</evidence>
<dbReference type="GO" id="GO:0005886">
    <property type="term" value="C:plasma membrane"/>
    <property type="evidence" value="ECO:0007669"/>
    <property type="project" value="UniProtKB-SubCell"/>
</dbReference>
<dbReference type="Gene3D" id="3.10.580.10">
    <property type="entry name" value="CBS-domain"/>
    <property type="match status" value="1"/>
</dbReference>
<dbReference type="EMBL" id="CAFBMP010000002">
    <property type="protein sequence ID" value="CAB4896429.1"/>
    <property type="molecule type" value="Genomic_DNA"/>
</dbReference>
<feature type="domain" description="CBS" evidence="10">
    <location>
        <begin position="277"/>
        <end position="334"/>
    </location>
</feature>
<keyword evidence="5" id="KW-0677">Repeat</keyword>
<dbReference type="AlphaFoldDB" id="A0A6J7FXP1"/>
<dbReference type="Pfam" id="PF00571">
    <property type="entry name" value="CBS"/>
    <property type="match status" value="2"/>
</dbReference>
<comment type="subcellular location">
    <subcellularLocation>
        <location evidence="1">Cell membrane</location>
        <topology evidence="1">Multi-pass membrane protein</topology>
    </subcellularLocation>
</comment>
<dbReference type="SMART" id="SM01091">
    <property type="entry name" value="CorC_HlyC"/>
    <property type="match status" value="1"/>
</dbReference>
<dbReference type="SMART" id="SM00116">
    <property type="entry name" value="CBS"/>
    <property type="match status" value="2"/>
</dbReference>
<dbReference type="GO" id="GO:0050660">
    <property type="term" value="F:flavin adenine dinucleotide binding"/>
    <property type="evidence" value="ECO:0007669"/>
    <property type="project" value="InterPro"/>
</dbReference>
<keyword evidence="3" id="KW-1003">Cell membrane</keyword>
<dbReference type="InterPro" id="IPR046342">
    <property type="entry name" value="CBS_dom_sf"/>
</dbReference>
<dbReference type="InterPro" id="IPR005170">
    <property type="entry name" value="Transptr-assoc_dom"/>
</dbReference>
<evidence type="ECO:0000256" key="2">
    <source>
        <dbReference type="ARBA" id="ARBA00006337"/>
    </source>
</evidence>
<proteinExistence type="inferred from homology"/>
<dbReference type="SUPFAM" id="SSF56176">
    <property type="entry name" value="FAD-binding/transporter-associated domain-like"/>
    <property type="match status" value="1"/>
</dbReference>
<dbReference type="Pfam" id="PF03471">
    <property type="entry name" value="CorC_HlyC"/>
    <property type="match status" value="1"/>
</dbReference>
<dbReference type="PROSITE" id="PS51371">
    <property type="entry name" value="CBS"/>
    <property type="match status" value="2"/>
</dbReference>
<dbReference type="FunFam" id="3.10.580.10:FF:000002">
    <property type="entry name" value="Magnesium/cobalt efflux protein CorC"/>
    <property type="match status" value="1"/>
</dbReference>
<evidence type="ECO:0000313" key="12">
    <source>
        <dbReference type="EMBL" id="CAB4896429.1"/>
    </source>
</evidence>
<comment type="similarity">
    <text evidence="2">Belongs to the UPF0053 family.</text>
</comment>
<dbReference type="PANTHER" id="PTHR22777">
    <property type="entry name" value="HEMOLYSIN-RELATED"/>
    <property type="match status" value="1"/>
</dbReference>
<accession>A0A6J7FXP1</accession>
<keyword evidence="8 9" id="KW-0472">Membrane</keyword>
<dbReference type="InterPro" id="IPR016169">
    <property type="entry name" value="FAD-bd_PCMH_sub2"/>
</dbReference>
<gene>
    <name evidence="12" type="ORF">UFOPK3608_00085</name>
</gene>
<sequence length="436" mass="48512">MANKFMSIFTLISVFFLLVFAGFLAGSESALTSISRLLIEEIVEKKPKLSKRFARFTENPARYLNVLLLVRKSCELTATVLVASLFIEANKNETLALAQTIILMVAISYIFVGVGPRTLGKQNAVSWSTPAVIAADVLSKLLGPLTSLLIKIGNAITPGKGFKTGPFSNEAEFRDLVDQARESGFVEESEREMIHSVFDLGETMVRELMVPRTEMVWIESGKNLRQGLSLALRSGFTRIPVISDNLDNVVGIAYVKDLAKRVHENRDAEQNENVKDHLRNATFVPETKTADELLKQMQRDQIHMAIVVDEYGGTAGLITIEDILEEIVGEIADEYDDNETEEIEWLNKEKARISARLHVEDFAEKFGTEFTQDEIEDVDTIGGLIAKHLGRVPIPGSTISVPGWKLTAERPVGRRHRIATVLVEKIAETNKTTDQL</sequence>
<keyword evidence="4 9" id="KW-0812">Transmembrane</keyword>
<evidence type="ECO:0000256" key="1">
    <source>
        <dbReference type="ARBA" id="ARBA00004651"/>
    </source>
</evidence>
<feature type="domain" description="CNNM transmembrane" evidence="11">
    <location>
        <begin position="3"/>
        <end position="190"/>
    </location>
</feature>